<dbReference type="Proteomes" id="UP000727056">
    <property type="component" value="Unassembled WGS sequence"/>
</dbReference>
<keyword evidence="1" id="KW-0436">Ligase</keyword>
<accession>A0ABX1CHR8</accession>
<dbReference type="Gene3D" id="3.40.50.12780">
    <property type="entry name" value="N-terminal domain of ligase-like"/>
    <property type="match status" value="1"/>
</dbReference>
<dbReference type="PANTHER" id="PTHR43845:SF1">
    <property type="entry name" value="BLR5969 PROTEIN"/>
    <property type="match status" value="1"/>
</dbReference>
<dbReference type="PANTHER" id="PTHR43845">
    <property type="entry name" value="BLR5969 PROTEIN"/>
    <property type="match status" value="1"/>
</dbReference>
<evidence type="ECO:0000313" key="2">
    <source>
        <dbReference type="Proteomes" id="UP000727056"/>
    </source>
</evidence>
<gene>
    <name evidence="1" type="ORF">HCN52_13900</name>
</gene>
<comment type="caution">
    <text evidence="1">The sequence shown here is derived from an EMBL/GenBank/DDBJ whole genome shotgun (WGS) entry which is preliminary data.</text>
</comment>
<dbReference type="SUPFAM" id="SSF56801">
    <property type="entry name" value="Acetyl-CoA synthetase-like"/>
    <property type="match status" value="1"/>
</dbReference>
<reference evidence="1 2" key="1">
    <citation type="submission" date="2020-03" db="EMBL/GenBank/DDBJ databases">
        <title>Draft genome of Streptomyces sp. ventii, isolated from the Axial Seamount in the Pacific Ocean, and resequencing of the two type strains Streptomyces lonarensis strain NCL 716 and Streptomyces bohaiensis strain 11A07.</title>
        <authorList>
            <person name="Loughran R.M."/>
            <person name="Pfannmuller K.M."/>
            <person name="Wasson B.J."/>
            <person name="Deadmond M.C."/>
            <person name="Paddock B.E."/>
            <person name="Koyack M.J."/>
            <person name="Gallegos D.A."/>
            <person name="Mitchell E.A."/>
            <person name="Ushijima B."/>
            <person name="Saw J.H."/>
            <person name="Mcphail K.L."/>
            <person name="Videau P."/>
        </authorList>
    </citation>
    <scope>NUCLEOTIDE SEQUENCE [LARGE SCALE GENOMIC DNA]</scope>
    <source>
        <strain evidence="1 2">11A07</strain>
    </source>
</reference>
<keyword evidence="2" id="KW-1185">Reference proteome</keyword>
<dbReference type="InterPro" id="IPR042099">
    <property type="entry name" value="ANL_N_sf"/>
</dbReference>
<organism evidence="1 2">
    <name type="scientific">Streptomyces bohaiensis</name>
    <dbReference type="NCBI Taxonomy" id="1431344"/>
    <lineage>
        <taxon>Bacteria</taxon>
        <taxon>Bacillati</taxon>
        <taxon>Actinomycetota</taxon>
        <taxon>Actinomycetes</taxon>
        <taxon>Kitasatosporales</taxon>
        <taxon>Streptomycetaceae</taxon>
        <taxon>Streptomyces</taxon>
    </lineage>
</organism>
<evidence type="ECO:0000313" key="1">
    <source>
        <dbReference type="EMBL" id="NJQ16009.1"/>
    </source>
</evidence>
<dbReference type="RefSeq" id="WP_168088754.1">
    <property type="nucleotide sequence ID" value="NZ_JAAVJC010000112.1"/>
</dbReference>
<dbReference type="EMBL" id="JAAVJC010000112">
    <property type="protein sequence ID" value="NJQ16009.1"/>
    <property type="molecule type" value="Genomic_DNA"/>
</dbReference>
<protein>
    <submittedName>
        <fullName evidence="1">Phenylacetate--CoA ligase</fullName>
    </submittedName>
</protein>
<proteinExistence type="predicted"/>
<name>A0ABX1CHR8_9ACTN</name>
<sequence>MTTAGHTARDRLRQQLTHARDRSPYYRRLLGGGSGRGTAAELTELPLTTAADVAAAGPLGLTAVEPARIARYAESRDHRGRPLGAAATMGDLRRTTAAMAAALRPHVGPADLAFVAVPYELSGGAQDTDRALTALGAGVVGVGALSPVCPPERTADLVAALRPGVLATTPDRALAIHARLADAGAVPRALGQRIHLHLGGECAPVRAARTAELWGAVAIRAYGSTLTPAAGLPCVAGTAHLTTALYHAEVIDPDGSDPVPEGACGELVLTTLAAEATPLLRYRTGDLVRLTRCGCGDPRPALEQHGRVEDRWRGATGPARTAVALEQAALAVHGTGLHCATGWSAGRPTAVLDEADADTRRDVARALHALTGATWHVAAADRGAFLAAAARAGRRRLRPGDLEET</sequence>
<dbReference type="GO" id="GO:0016874">
    <property type="term" value="F:ligase activity"/>
    <property type="evidence" value="ECO:0007669"/>
    <property type="project" value="UniProtKB-KW"/>
</dbReference>